<protein>
    <submittedName>
        <fullName evidence="1">Uncharacterized protein</fullName>
    </submittedName>
</protein>
<gene>
    <name evidence="1" type="ORF">OMM_11467</name>
</gene>
<proteinExistence type="predicted"/>
<organism evidence="1 2">
    <name type="scientific">Candidatus Magnetoglobus multicellularis str. Araruama</name>
    <dbReference type="NCBI Taxonomy" id="890399"/>
    <lineage>
        <taxon>Bacteria</taxon>
        <taxon>Pseudomonadati</taxon>
        <taxon>Thermodesulfobacteriota</taxon>
        <taxon>Desulfobacteria</taxon>
        <taxon>Desulfobacterales</taxon>
        <taxon>Desulfobacteraceae</taxon>
        <taxon>Candidatus Magnetoglobus</taxon>
    </lineage>
</organism>
<comment type="caution">
    <text evidence="1">The sequence shown here is derived from an EMBL/GenBank/DDBJ whole genome shotgun (WGS) entry which is preliminary data.</text>
</comment>
<accession>A0A1V1NYB3</accession>
<dbReference type="Proteomes" id="UP000189670">
    <property type="component" value="Unassembled WGS sequence"/>
</dbReference>
<evidence type="ECO:0000313" key="2">
    <source>
        <dbReference type="Proteomes" id="UP000189670"/>
    </source>
</evidence>
<sequence>MKQKIIIILWMLLLSPSICLSNMAIETPLFVSGFTQSFNSNFSHTGIIGEPTVSRNMSANTYMAHCGWSFVVKKTPVIPLQTSHETITDVTPGSFSVLWTANQKAQGTLQVFEDENGDNEITNIVSIVYESLNFPGAESNGIIKVRVENLSPYNIYFSK</sequence>
<dbReference type="EMBL" id="ATBP01001326">
    <property type="protein sequence ID" value="ETR67553.1"/>
    <property type="molecule type" value="Genomic_DNA"/>
</dbReference>
<name>A0A1V1NYB3_9BACT</name>
<evidence type="ECO:0000313" key="1">
    <source>
        <dbReference type="EMBL" id="ETR67553.1"/>
    </source>
</evidence>
<reference evidence="2" key="1">
    <citation type="submission" date="2012-11" db="EMBL/GenBank/DDBJ databases">
        <authorList>
            <person name="Lucero-Rivera Y.E."/>
            <person name="Tovar-Ramirez D."/>
        </authorList>
    </citation>
    <scope>NUCLEOTIDE SEQUENCE [LARGE SCALE GENOMIC DNA]</scope>
    <source>
        <strain evidence="2">Araruama</strain>
    </source>
</reference>
<dbReference type="AlphaFoldDB" id="A0A1V1NYB3"/>